<evidence type="ECO:0008006" key="3">
    <source>
        <dbReference type="Google" id="ProtNLM"/>
    </source>
</evidence>
<keyword evidence="2" id="KW-1185">Reference proteome</keyword>
<evidence type="ECO:0000313" key="1">
    <source>
        <dbReference type="EMBL" id="UTC24609.1"/>
    </source>
</evidence>
<dbReference type="Proteomes" id="UP001055955">
    <property type="component" value="Chromosome"/>
</dbReference>
<proteinExistence type="predicted"/>
<reference evidence="1 2" key="1">
    <citation type="journal article" date="2022" name="Nat. Microbiol.">
        <title>The microbiome of a bacterivorous marine choanoflagellate contains a resource-demanding obligate bacterial associate.</title>
        <authorList>
            <person name="Needham D.M."/>
            <person name="Poirier C."/>
            <person name="Bachy C."/>
            <person name="George E.E."/>
            <person name="Wilken S."/>
            <person name="Yung C.C.M."/>
            <person name="Limardo A.J."/>
            <person name="Morando M."/>
            <person name="Sudek L."/>
            <person name="Malmstrom R.R."/>
            <person name="Keeling P.J."/>
            <person name="Santoro A.E."/>
            <person name="Worden A.Z."/>
        </authorList>
    </citation>
    <scope>NUCLEOTIDE SEQUENCE [LARGE SCALE GENOMIC DNA]</scope>
    <source>
        <strain evidence="1 2">Comchoano-1</strain>
    </source>
</reference>
<sequence>MEKTTMLSYIHPKETLHGLRPNLVDLGSSSFKFLNASGKKIEIKASTDPVYNALIERFHTSPANDPSLAEAIKALLDHLNKNAKANGVVISTLQLGSMFEKHTTLFAQVCAGIVAIQTENCDAANRVAQERTVNPSFGYSEGILVLGGGAARYKNEFVEPITSIGSKSYRRLLRALFTKSTKDKTCNPKLFSMGLQTVLADLCFERITSELQGLVADIKQFYRTAGGSNPGFGCVGLKDGQVAAYEIALDARKVAVSVTQLNESKIHHTQFNHDINTLVEQTIREPSITLFKGQSVTAFDVKPSTQGGAAATTSTR</sequence>
<dbReference type="EMBL" id="CP092900">
    <property type="protein sequence ID" value="UTC24609.1"/>
    <property type="molecule type" value="Genomic_DNA"/>
</dbReference>
<dbReference type="RefSeq" id="WP_258568394.1">
    <property type="nucleotide sequence ID" value="NZ_CP092900.1"/>
</dbReference>
<evidence type="ECO:0000313" key="2">
    <source>
        <dbReference type="Proteomes" id="UP001055955"/>
    </source>
</evidence>
<gene>
    <name evidence="1" type="ORF">MMH89_00315</name>
</gene>
<protein>
    <recommendedName>
        <fullName evidence="3">Ppx/GppA phosphatase domain-containing protein</fullName>
    </recommendedName>
</protein>
<name>A0ABY5DL60_9GAMM</name>
<organism evidence="1 2">
    <name type="scientific">Candidatus Comchoanobacter bicostacola</name>
    <dbReference type="NCBI Taxonomy" id="2919598"/>
    <lineage>
        <taxon>Bacteria</taxon>
        <taxon>Pseudomonadati</taxon>
        <taxon>Pseudomonadota</taxon>
        <taxon>Gammaproteobacteria</taxon>
        <taxon>Candidatus Comchoanobacterales</taxon>
        <taxon>Candidatus Comchoanobacteraceae</taxon>
        <taxon>Candidatus Comchoanobacter</taxon>
    </lineage>
</organism>
<accession>A0ABY5DL60</accession>